<sequence length="71" mass="8181">MLLHRVHRGRRARVQVVLGVVVVVQVRRREVRKVVVMVVVVTCCCRRRTAIKLNTVINPPSFRREGSEPLP</sequence>
<accession>A0ABQ9E1H7</accession>
<protein>
    <recommendedName>
        <fullName evidence="3">Secreted protein</fullName>
    </recommendedName>
</protein>
<name>A0ABQ9E1H7_9PASS</name>
<reference evidence="1" key="1">
    <citation type="submission" date="2019-10" db="EMBL/GenBank/DDBJ databases">
        <authorList>
            <person name="Soares A.E.R."/>
            <person name="Aleixo A."/>
            <person name="Schneider P."/>
            <person name="Miyaki C.Y."/>
            <person name="Schneider M.P."/>
            <person name="Mello C."/>
            <person name="Vasconcelos A.T.R."/>
        </authorList>
    </citation>
    <scope>NUCLEOTIDE SEQUENCE</scope>
    <source>
        <tissue evidence="1">Muscle</tissue>
    </source>
</reference>
<dbReference type="EMBL" id="WHWB01014697">
    <property type="protein sequence ID" value="KAJ7428779.1"/>
    <property type="molecule type" value="Genomic_DNA"/>
</dbReference>
<evidence type="ECO:0000313" key="1">
    <source>
        <dbReference type="EMBL" id="KAJ7428779.1"/>
    </source>
</evidence>
<keyword evidence="2" id="KW-1185">Reference proteome</keyword>
<comment type="caution">
    <text evidence="1">The sequence shown here is derived from an EMBL/GenBank/DDBJ whole genome shotgun (WGS) entry which is preliminary data.</text>
</comment>
<evidence type="ECO:0000313" key="2">
    <source>
        <dbReference type="Proteomes" id="UP001145742"/>
    </source>
</evidence>
<evidence type="ECO:0008006" key="3">
    <source>
        <dbReference type="Google" id="ProtNLM"/>
    </source>
</evidence>
<dbReference type="Proteomes" id="UP001145742">
    <property type="component" value="Unassembled WGS sequence"/>
</dbReference>
<organism evidence="1 2">
    <name type="scientific">Willisornis vidua</name>
    <name type="common">Xingu scale-backed antbird</name>
    <dbReference type="NCBI Taxonomy" id="1566151"/>
    <lineage>
        <taxon>Eukaryota</taxon>
        <taxon>Metazoa</taxon>
        <taxon>Chordata</taxon>
        <taxon>Craniata</taxon>
        <taxon>Vertebrata</taxon>
        <taxon>Euteleostomi</taxon>
        <taxon>Archelosauria</taxon>
        <taxon>Archosauria</taxon>
        <taxon>Dinosauria</taxon>
        <taxon>Saurischia</taxon>
        <taxon>Theropoda</taxon>
        <taxon>Coelurosauria</taxon>
        <taxon>Aves</taxon>
        <taxon>Neognathae</taxon>
        <taxon>Neoaves</taxon>
        <taxon>Telluraves</taxon>
        <taxon>Australaves</taxon>
        <taxon>Passeriformes</taxon>
        <taxon>Thamnophilidae</taxon>
        <taxon>Willisornis</taxon>
    </lineage>
</organism>
<gene>
    <name evidence="1" type="ORF">WISP_00759</name>
</gene>
<proteinExistence type="predicted"/>